<sequence>MLYLLGVLSSSPVLEQDAHGATPSSFEATAPPLPPSFSPSRPLVGPGVNVSRNARRHCPPSPTNGSISSNDSAEMPERPPSGVLGFLKGSAGHLIKNIRETSSRVMEAVTA</sequence>
<gene>
    <name evidence="2" type="ORF">TASK_LOCUS2669</name>
</gene>
<reference evidence="2 3" key="2">
    <citation type="submission" date="2018-11" db="EMBL/GenBank/DDBJ databases">
        <authorList>
            <consortium name="Pathogen Informatics"/>
        </authorList>
    </citation>
    <scope>NUCLEOTIDE SEQUENCE [LARGE SCALE GENOMIC DNA]</scope>
</reference>
<protein>
    <submittedName>
        <fullName evidence="4">Secreted protein</fullName>
    </submittedName>
</protein>
<feature type="compositionally biased region" description="Polar residues" evidence="1">
    <location>
        <begin position="63"/>
        <end position="72"/>
    </location>
</feature>
<dbReference type="STRING" id="60517.A0A0R3VZ24"/>
<accession>A0A0R3VZ24</accession>
<dbReference type="EMBL" id="UYRS01002492">
    <property type="protein sequence ID" value="VDK25813.1"/>
    <property type="molecule type" value="Genomic_DNA"/>
</dbReference>
<evidence type="ECO:0000256" key="1">
    <source>
        <dbReference type="SAM" id="MobiDB-lite"/>
    </source>
</evidence>
<reference evidence="4" key="1">
    <citation type="submission" date="2017-02" db="UniProtKB">
        <authorList>
            <consortium name="WormBaseParasite"/>
        </authorList>
    </citation>
    <scope>IDENTIFICATION</scope>
</reference>
<evidence type="ECO:0000313" key="2">
    <source>
        <dbReference type="EMBL" id="VDK25813.1"/>
    </source>
</evidence>
<dbReference type="AlphaFoldDB" id="A0A0R3VZ24"/>
<feature type="region of interest" description="Disordered" evidence="1">
    <location>
        <begin position="13"/>
        <end position="83"/>
    </location>
</feature>
<dbReference type="WBParaSite" id="TASK_0000266801-mRNA-1">
    <property type="protein sequence ID" value="TASK_0000266801-mRNA-1"/>
    <property type="gene ID" value="TASK_0000266801"/>
</dbReference>
<proteinExistence type="predicted"/>
<keyword evidence="3" id="KW-1185">Reference proteome</keyword>
<evidence type="ECO:0000313" key="3">
    <source>
        <dbReference type="Proteomes" id="UP000282613"/>
    </source>
</evidence>
<organism evidence="4">
    <name type="scientific">Taenia asiatica</name>
    <name type="common">Asian tapeworm</name>
    <dbReference type="NCBI Taxonomy" id="60517"/>
    <lineage>
        <taxon>Eukaryota</taxon>
        <taxon>Metazoa</taxon>
        <taxon>Spiralia</taxon>
        <taxon>Lophotrochozoa</taxon>
        <taxon>Platyhelminthes</taxon>
        <taxon>Cestoda</taxon>
        <taxon>Eucestoda</taxon>
        <taxon>Cyclophyllidea</taxon>
        <taxon>Taeniidae</taxon>
        <taxon>Taenia</taxon>
    </lineage>
</organism>
<name>A0A0R3VZ24_TAEAS</name>
<evidence type="ECO:0000313" key="4">
    <source>
        <dbReference type="WBParaSite" id="TASK_0000266801-mRNA-1"/>
    </source>
</evidence>
<dbReference type="Proteomes" id="UP000282613">
    <property type="component" value="Unassembled WGS sequence"/>
</dbReference>